<evidence type="ECO:0000313" key="2">
    <source>
        <dbReference type="EMBL" id="QSX00663.1"/>
    </source>
</evidence>
<dbReference type="RefSeq" id="WP_207290382.1">
    <property type="nucleotide sequence ID" value="NZ_CP071462.1"/>
</dbReference>
<sequence>MVDVHTRYEIGNERLLDGFIVALLVAGLALLALNGPYSSIRDIRIETFVLTVLPVVLAVAAYGRVAPSVSPLETVVVAIWGYYSIRMAGVTAYFLFGAQSASYPGELAELWTDVALFLGMATVLGALYSAAAKVDRPLLKWGLVGAVPLGQLVAYAVVLSVA</sequence>
<feature type="transmembrane region" description="Helical" evidence="1">
    <location>
        <begin position="45"/>
        <end position="65"/>
    </location>
</feature>
<dbReference type="KEGG" id="hakz:J0X25_06815"/>
<keyword evidence="1" id="KW-1133">Transmembrane helix</keyword>
<accession>A0A8A2VK09</accession>
<keyword evidence="3" id="KW-1185">Reference proteome</keyword>
<dbReference type="EMBL" id="CP071462">
    <property type="protein sequence ID" value="QSX00663.1"/>
    <property type="molecule type" value="Genomic_DNA"/>
</dbReference>
<organism evidence="2 3">
    <name type="scientific">Haloterrigena alkaliphila</name>
    <dbReference type="NCBI Taxonomy" id="2816475"/>
    <lineage>
        <taxon>Archaea</taxon>
        <taxon>Methanobacteriati</taxon>
        <taxon>Methanobacteriota</taxon>
        <taxon>Stenosarchaea group</taxon>
        <taxon>Halobacteria</taxon>
        <taxon>Halobacteriales</taxon>
        <taxon>Natrialbaceae</taxon>
        <taxon>Haloterrigena</taxon>
    </lineage>
</organism>
<evidence type="ECO:0000313" key="3">
    <source>
        <dbReference type="Proteomes" id="UP000663203"/>
    </source>
</evidence>
<proteinExistence type="predicted"/>
<feature type="transmembrane region" description="Helical" evidence="1">
    <location>
        <begin position="15"/>
        <end position="33"/>
    </location>
</feature>
<reference evidence="2 3" key="1">
    <citation type="submission" date="2021-03" db="EMBL/GenBank/DDBJ databases">
        <title>Haloterrigena longa sp. nov. and Haloterrigena limicola sp. nov., extremely halophilic archaea isolated from a salt lake.</title>
        <authorList>
            <person name="Henglin C."/>
        </authorList>
    </citation>
    <scope>NUCLEOTIDE SEQUENCE [LARGE SCALE GENOMIC DNA]</scope>
    <source>
        <strain evidence="2 3">KZCA68</strain>
    </source>
</reference>
<keyword evidence="1" id="KW-0812">Transmembrane</keyword>
<feature type="transmembrane region" description="Helical" evidence="1">
    <location>
        <begin position="138"/>
        <end position="161"/>
    </location>
</feature>
<dbReference type="AlphaFoldDB" id="A0A8A2VK09"/>
<gene>
    <name evidence="2" type="ORF">J0X25_06815</name>
</gene>
<feature type="transmembrane region" description="Helical" evidence="1">
    <location>
        <begin position="110"/>
        <end position="132"/>
    </location>
</feature>
<keyword evidence="1" id="KW-0472">Membrane</keyword>
<name>A0A8A2VK09_9EURY</name>
<feature type="transmembrane region" description="Helical" evidence="1">
    <location>
        <begin position="77"/>
        <end position="98"/>
    </location>
</feature>
<protein>
    <submittedName>
        <fullName evidence="2">Uncharacterized protein</fullName>
    </submittedName>
</protein>
<dbReference type="Proteomes" id="UP000663203">
    <property type="component" value="Chromosome"/>
</dbReference>
<dbReference type="GeneID" id="63187002"/>
<evidence type="ECO:0000256" key="1">
    <source>
        <dbReference type="SAM" id="Phobius"/>
    </source>
</evidence>